<keyword evidence="2" id="KW-1185">Reference proteome</keyword>
<comment type="caution">
    <text evidence="1">The sequence shown here is derived from an EMBL/GenBank/DDBJ whole genome shotgun (WGS) entry which is preliminary data.</text>
</comment>
<organism evidence="1 2">
    <name type="scientific">Trichonephila clavata</name>
    <name type="common">Joro spider</name>
    <name type="synonym">Nephila clavata</name>
    <dbReference type="NCBI Taxonomy" id="2740835"/>
    <lineage>
        <taxon>Eukaryota</taxon>
        <taxon>Metazoa</taxon>
        <taxon>Ecdysozoa</taxon>
        <taxon>Arthropoda</taxon>
        <taxon>Chelicerata</taxon>
        <taxon>Arachnida</taxon>
        <taxon>Araneae</taxon>
        <taxon>Araneomorphae</taxon>
        <taxon>Entelegynae</taxon>
        <taxon>Araneoidea</taxon>
        <taxon>Nephilidae</taxon>
        <taxon>Trichonephila</taxon>
    </lineage>
</organism>
<dbReference type="Proteomes" id="UP000887116">
    <property type="component" value="Unassembled WGS sequence"/>
</dbReference>
<accession>A0A8X6KND7</accession>
<name>A0A8X6KND7_TRICU</name>
<gene>
    <name evidence="1" type="ORF">TNCT_595901</name>
</gene>
<dbReference type="AlphaFoldDB" id="A0A8X6KND7"/>
<reference evidence="1" key="1">
    <citation type="submission" date="2020-07" db="EMBL/GenBank/DDBJ databases">
        <title>Multicomponent nature underlies the extraordinary mechanical properties of spider dragline silk.</title>
        <authorList>
            <person name="Kono N."/>
            <person name="Nakamura H."/>
            <person name="Mori M."/>
            <person name="Yoshida Y."/>
            <person name="Ohtoshi R."/>
            <person name="Malay A.D."/>
            <person name="Moran D.A.P."/>
            <person name="Tomita M."/>
            <person name="Numata K."/>
            <person name="Arakawa K."/>
        </authorList>
    </citation>
    <scope>NUCLEOTIDE SEQUENCE</scope>
</reference>
<evidence type="ECO:0000313" key="2">
    <source>
        <dbReference type="Proteomes" id="UP000887116"/>
    </source>
</evidence>
<protein>
    <submittedName>
        <fullName evidence="1">Uncharacterized protein</fullName>
    </submittedName>
</protein>
<proteinExistence type="predicted"/>
<sequence>MTCPDTNSQITFDITSKRIFLCFLISLRRIEGYVGIIDVSSLRNFSYNPALLIRDITWSSFFLQQKSLFTAIAMFQAARLSSDIIFEDLPDFDKKFIHGLSITIAGYSLTKVLLTTSALSKYQAFFLMVSPRICVTG</sequence>
<dbReference type="EMBL" id="BMAO01002140">
    <property type="protein sequence ID" value="GFQ78541.1"/>
    <property type="molecule type" value="Genomic_DNA"/>
</dbReference>
<evidence type="ECO:0000313" key="1">
    <source>
        <dbReference type="EMBL" id="GFQ78541.1"/>
    </source>
</evidence>